<reference evidence="2 3" key="1">
    <citation type="journal article" date="2011" name="Plasmid">
        <title>Streptomyces turgidiscabies Car8 contains a modular pathogenicity island that shares virulence genes with other actinobacterial plant pathogens.</title>
        <authorList>
            <person name="Huguet-Tapia J.C."/>
            <person name="Badger J.H."/>
            <person name="Loria R."/>
            <person name="Pettis G.S."/>
        </authorList>
    </citation>
    <scope>NUCLEOTIDE SEQUENCE [LARGE SCALE GENOMIC DNA]</scope>
    <source>
        <strain evidence="2 3">Car8</strain>
    </source>
</reference>
<dbReference type="PATRIC" id="fig|698760.3.peg.7954"/>
<dbReference type="PANTHER" id="PTHR43559">
    <property type="entry name" value="HYDROLASE YCAC-RELATED"/>
    <property type="match status" value="1"/>
</dbReference>
<dbReference type="AlphaFoldDB" id="L7EVT4"/>
<dbReference type="GO" id="GO:0016787">
    <property type="term" value="F:hydrolase activity"/>
    <property type="evidence" value="ECO:0007669"/>
    <property type="project" value="UniProtKB-KW"/>
</dbReference>
<evidence type="ECO:0000313" key="2">
    <source>
        <dbReference type="EMBL" id="ELP63122.1"/>
    </source>
</evidence>
<proteinExistence type="predicted"/>
<dbReference type="SUPFAM" id="SSF52499">
    <property type="entry name" value="Isochorismatase-like hydrolases"/>
    <property type="match status" value="1"/>
</dbReference>
<keyword evidence="2" id="KW-0378">Hydrolase</keyword>
<comment type="caution">
    <text evidence="2">The sequence shown here is derived from an EMBL/GenBank/DDBJ whole genome shotgun (WGS) entry which is preliminary data.</text>
</comment>
<dbReference type="RefSeq" id="WP_006381923.1">
    <property type="nucleotide sequence ID" value="NZ_AEJB01000541.1"/>
</dbReference>
<dbReference type="EMBL" id="AEJB01000541">
    <property type="protein sequence ID" value="ELP63122.1"/>
    <property type="molecule type" value="Genomic_DNA"/>
</dbReference>
<dbReference type="EC" id="3.-.-.-" evidence="2"/>
<dbReference type="InterPro" id="IPR036380">
    <property type="entry name" value="Isochorismatase-like_sf"/>
</dbReference>
<name>L7EVT4_STRT8</name>
<dbReference type="STRING" id="85558.T45_04553"/>
<gene>
    <name evidence="2" type="ORF">STRTUCAR8_10032</name>
</gene>
<organism evidence="2 3">
    <name type="scientific">Streptomyces turgidiscabies (strain Car8)</name>
    <dbReference type="NCBI Taxonomy" id="698760"/>
    <lineage>
        <taxon>Bacteria</taxon>
        <taxon>Bacillati</taxon>
        <taxon>Actinomycetota</taxon>
        <taxon>Actinomycetes</taxon>
        <taxon>Kitasatosporales</taxon>
        <taxon>Streptomycetaceae</taxon>
        <taxon>Streptomyces</taxon>
    </lineage>
</organism>
<keyword evidence="3" id="KW-1185">Reference proteome</keyword>
<dbReference type="Proteomes" id="UP000010931">
    <property type="component" value="Unassembled WGS sequence"/>
</dbReference>
<dbReference type="Pfam" id="PF00857">
    <property type="entry name" value="Isochorismatase"/>
    <property type="match status" value="1"/>
</dbReference>
<evidence type="ECO:0000313" key="3">
    <source>
        <dbReference type="Proteomes" id="UP000010931"/>
    </source>
</evidence>
<dbReference type="InterPro" id="IPR000868">
    <property type="entry name" value="Isochorismatase-like_dom"/>
</dbReference>
<dbReference type="GeneID" id="97403972"/>
<protein>
    <submittedName>
        <fullName evidence="2">Isochorismatase family protein</fullName>
        <ecNumber evidence="2">3.-.-.-</ecNumber>
    </submittedName>
</protein>
<dbReference type="InterPro" id="IPR053152">
    <property type="entry name" value="Hydrolase_YcaC-like"/>
</dbReference>
<sequence length="215" mass="22995">MSHTDLHTPENSAIVLIDHNLGTSLSVQSMDRQALVNNTVALAKLAKRMDVPLVVTNGQDTDPSSTLFPELLSVLGETPVIARNGTFNAWDDAGFVAAIERTQRRRLVLAGLWTEVCVMFPALSALDAGYEVSVVVDASAGESVQSQDAALRRLVQAGAVPTTWFSLAAEFARSWANVDKAVALSEIAGEHLATFSLTSQYFQHTLTVPSALTTA</sequence>
<dbReference type="PANTHER" id="PTHR43559:SF1">
    <property type="entry name" value="HYDROLASE"/>
    <property type="match status" value="1"/>
</dbReference>
<accession>L7EVT4</accession>
<evidence type="ECO:0000259" key="1">
    <source>
        <dbReference type="Pfam" id="PF00857"/>
    </source>
</evidence>
<feature type="domain" description="Isochorismatase-like" evidence="1">
    <location>
        <begin position="12"/>
        <end position="164"/>
    </location>
</feature>
<dbReference type="Gene3D" id="3.40.50.850">
    <property type="entry name" value="Isochorismatase-like"/>
    <property type="match status" value="1"/>
</dbReference>